<dbReference type="EMBL" id="CM009295">
    <property type="protein sequence ID" value="PNT29571.1"/>
    <property type="molecule type" value="Genomic_DNA"/>
</dbReference>
<gene>
    <name evidence="1" type="ORF">POPTR_006G037400</name>
</gene>
<dbReference type="Gene3D" id="3.80.10.10">
    <property type="entry name" value="Ribonuclease Inhibitor"/>
    <property type="match status" value="1"/>
</dbReference>
<reference evidence="1 2" key="1">
    <citation type="journal article" date="2006" name="Science">
        <title>The genome of black cottonwood, Populus trichocarpa (Torr. &amp; Gray).</title>
        <authorList>
            <person name="Tuskan G.A."/>
            <person name="Difazio S."/>
            <person name="Jansson S."/>
            <person name="Bohlmann J."/>
            <person name="Grigoriev I."/>
            <person name="Hellsten U."/>
            <person name="Putnam N."/>
            <person name="Ralph S."/>
            <person name="Rombauts S."/>
            <person name="Salamov A."/>
            <person name="Schein J."/>
            <person name="Sterck L."/>
            <person name="Aerts A."/>
            <person name="Bhalerao R.R."/>
            <person name="Bhalerao R.P."/>
            <person name="Blaudez D."/>
            <person name="Boerjan W."/>
            <person name="Brun A."/>
            <person name="Brunner A."/>
            <person name="Busov V."/>
            <person name="Campbell M."/>
            <person name="Carlson J."/>
            <person name="Chalot M."/>
            <person name="Chapman J."/>
            <person name="Chen G.L."/>
            <person name="Cooper D."/>
            <person name="Coutinho P.M."/>
            <person name="Couturier J."/>
            <person name="Covert S."/>
            <person name="Cronk Q."/>
            <person name="Cunningham R."/>
            <person name="Davis J."/>
            <person name="Degroeve S."/>
            <person name="Dejardin A."/>
            <person name="Depamphilis C."/>
            <person name="Detter J."/>
            <person name="Dirks B."/>
            <person name="Dubchak I."/>
            <person name="Duplessis S."/>
            <person name="Ehlting J."/>
            <person name="Ellis B."/>
            <person name="Gendler K."/>
            <person name="Goodstein D."/>
            <person name="Gribskov M."/>
            <person name="Grimwood J."/>
            <person name="Groover A."/>
            <person name="Gunter L."/>
            <person name="Hamberger B."/>
            <person name="Heinze B."/>
            <person name="Helariutta Y."/>
            <person name="Henrissat B."/>
            <person name="Holligan D."/>
            <person name="Holt R."/>
            <person name="Huang W."/>
            <person name="Islam-Faridi N."/>
            <person name="Jones S."/>
            <person name="Jones-Rhoades M."/>
            <person name="Jorgensen R."/>
            <person name="Joshi C."/>
            <person name="Kangasjarvi J."/>
            <person name="Karlsson J."/>
            <person name="Kelleher C."/>
            <person name="Kirkpatrick R."/>
            <person name="Kirst M."/>
            <person name="Kohler A."/>
            <person name="Kalluri U."/>
            <person name="Larimer F."/>
            <person name="Leebens-Mack J."/>
            <person name="Leple J.C."/>
            <person name="Locascio P."/>
            <person name="Lou Y."/>
            <person name="Lucas S."/>
            <person name="Martin F."/>
            <person name="Montanini B."/>
            <person name="Napoli C."/>
            <person name="Nelson D.R."/>
            <person name="Nelson C."/>
            <person name="Nieminen K."/>
            <person name="Nilsson O."/>
            <person name="Pereda V."/>
            <person name="Peter G."/>
            <person name="Philippe R."/>
            <person name="Pilate G."/>
            <person name="Poliakov A."/>
            <person name="Razumovskaya J."/>
            <person name="Richardson P."/>
            <person name="Rinaldi C."/>
            <person name="Ritland K."/>
            <person name="Rouze P."/>
            <person name="Ryaboy D."/>
            <person name="Schmutz J."/>
            <person name="Schrader J."/>
            <person name="Segerman B."/>
            <person name="Shin H."/>
            <person name="Siddiqui A."/>
            <person name="Sterky F."/>
            <person name="Terry A."/>
            <person name="Tsai C.J."/>
            <person name="Uberbacher E."/>
            <person name="Unneberg P."/>
            <person name="Vahala J."/>
            <person name="Wall K."/>
            <person name="Wessler S."/>
            <person name="Yang G."/>
            <person name="Yin T."/>
            <person name="Douglas C."/>
            <person name="Marra M."/>
            <person name="Sandberg G."/>
            <person name="Van de Peer Y."/>
            <person name="Rokhsar D."/>
        </authorList>
    </citation>
    <scope>NUCLEOTIDE SEQUENCE [LARGE SCALE GENOMIC DNA]</scope>
    <source>
        <strain evidence="2">cv. Nisqually</strain>
    </source>
</reference>
<dbReference type="Proteomes" id="UP000006729">
    <property type="component" value="Chromosome 6"/>
</dbReference>
<keyword evidence="2" id="KW-1185">Reference proteome</keyword>
<dbReference type="Pfam" id="PF13855">
    <property type="entry name" value="LRR_8"/>
    <property type="match status" value="1"/>
</dbReference>
<accession>A0A2K1ZWB1</accession>
<evidence type="ECO:0000313" key="1">
    <source>
        <dbReference type="EMBL" id="PNT29571.1"/>
    </source>
</evidence>
<organism evidence="1 2">
    <name type="scientific">Populus trichocarpa</name>
    <name type="common">Western balsam poplar</name>
    <name type="synonym">Populus balsamifera subsp. trichocarpa</name>
    <dbReference type="NCBI Taxonomy" id="3694"/>
    <lineage>
        <taxon>Eukaryota</taxon>
        <taxon>Viridiplantae</taxon>
        <taxon>Streptophyta</taxon>
        <taxon>Embryophyta</taxon>
        <taxon>Tracheophyta</taxon>
        <taxon>Spermatophyta</taxon>
        <taxon>Magnoliopsida</taxon>
        <taxon>eudicotyledons</taxon>
        <taxon>Gunneridae</taxon>
        <taxon>Pentapetalae</taxon>
        <taxon>rosids</taxon>
        <taxon>fabids</taxon>
        <taxon>Malpighiales</taxon>
        <taxon>Salicaceae</taxon>
        <taxon>Saliceae</taxon>
        <taxon>Populus</taxon>
    </lineage>
</organism>
<name>A0A2K1ZWB1_POPTR</name>
<sequence>MSQLQDLTFAADFLGGTIPISLANCTKLEVLKLSNNHIGGVITEKIVGLPFLTMLSLAPNHVIVLSNVVTRLTFFKTKKKYLSVDNMFFNRNFF</sequence>
<protein>
    <submittedName>
        <fullName evidence="1">Uncharacterized protein</fullName>
    </submittedName>
</protein>
<dbReference type="AlphaFoldDB" id="A0A2K1ZWB1"/>
<proteinExistence type="predicted"/>
<evidence type="ECO:0000313" key="2">
    <source>
        <dbReference type="Proteomes" id="UP000006729"/>
    </source>
</evidence>
<dbReference type="InterPro" id="IPR001611">
    <property type="entry name" value="Leu-rich_rpt"/>
</dbReference>
<dbReference type="InterPro" id="IPR032675">
    <property type="entry name" value="LRR_dom_sf"/>
</dbReference>
<dbReference type="InParanoid" id="A0A2K1ZWB1"/>
<dbReference type="SUPFAM" id="SSF52058">
    <property type="entry name" value="L domain-like"/>
    <property type="match status" value="1"/>
</dbReference>